<dbReference type="GO" id="GO:0008046">
    <property type="term" value="F:axon guidance receptor activity"/>
    <property type="evidence" value="ECO:0007669"/>
    <property type="project" value="TreeGrafter"/>
</dbReference>
<dbReference type="GO" id="GO:0005886">
    <property type="term" value="C:plasma membrane"/>
    <property type="evidence" value="ECO:0007669"/>
    <property type="project" value="TreeGrafter"/>
</dbReference>
<dbReference type="Pfam" id="PF13927">
    <property type="entry name" value="Ig_3"/>
    <property type="match status" value="1"/>
</dbReference>
<dbReference type="Pfam" id="PF07679">
    <property type="entry name" value="I-set"/>
    <property type="match status" value="1"/>
</dbReference>
<dbReference type="InterPro" id="IPR013783">
    <property type="entry name" value="Ig-like_fold"/>
</dbReference>
<dbReference type="GO" id="GO:0007156">
    <property type="term" value="P:homophilic cell adhesion via plasma membrane adhesion molecules"/>
    <property type="evidence" value="ECO:0007669"/>
    <property type="project" value="TreeGrafter"/>
</dbReference>
<dbReference type="SMART" id="SM00408">
    <property type="entry name" value="IGc2"/>
    <property type="match status" value="3"/>
</dbReference>
<name>A0A6J2K471_BOMMA</name>
<dbReference type="AlphaFoldDB" id="A0A6J2K471"/>
<dbReference type="SUPFAM" id="SSF48726">
    <property type="entry name" value="Immunoglobulin"/>
    <property type="match status" value="3"/>
</dbReference>
<dbReference type="GO" id="GO:0043025">
    <property type="term" value="C:neuronal cell body"/>
    <property type="evidence" value="ECO:0007669"/>
    <property type="project" value="TreeGrafter"/>
</dbReference>
<evidence type="ECO:0000256" key="2">
    <source>
        <dbReference type="SAM" id="MobiDB-lite"/>
    </source>
</evidence>
<feature type="domain" description="Ig-like" evidence="4">
    <location>
        <begin position="261"/>
        <end position="350"/>
    </location>
</feature>
<feature type="signal peptide" evidence="3">
    <location>
        <begin position="1"/>
        <end position="23"/>
    </location>
</feature>
<gene>
    <name evidence="6" type="primary">LOC114247866</name>
</gene>
<dbReference type="RefSeq" id="XP_028036745.1">
    <property type="nucleotide sequence ID" value="XM_028180944.1"/>
</dbReference>
<dbReference type="Proteomes" id="UP000504629">
    <property type="component" value="Unplaced"/>
</dbReference>
<dbReference type="PANTHER" id="PTHR45080">
    <property type="entry name" value="CONTACTIN 5"/>
    <property type="match status" value="1"/>
</dbReference>
<dbReference type="InterPro" id="IPR013098">
    <property type="entry name" value="Ig_I-set"/>
</dbReference>
<accession>A0A6J2K471</accession>
<dbReference type="InterPro" id="IPR013151">
    <property type="entry name" value="Immunoglobulin_dom"/>
</dbReference>
<dbReference type="InterPro" id="IPR050958">
    <property type="entry name" value="Cell_Adh-Cytoskel_Orgn"/>
</dbReference>
<dbReference type="InterPro" id="IPR003599">
    <property type="entry name" value="Ig_sub"/>
</dbReference>
<keyword evidence="5" id="KW-1185">Reference proteome</keyword>
<feature type="domain" description="Ig-like" evidence="4">
    <location>
        <begin position="69"/>
        <end position="158"/>
    </location>
</feature>
<organism evidence="5 6">
    <name type="scientific">Bombyx mandarina</name>
    <name type="common">Wild silk moth</name>
    <name type="synonym">Wild silkworm</name>
    <dbReference type="NCBI Taxonomy" id="7092"/>
    <lineage>
        <taxon>Eukaryota</taxon>
        <taxon>Metazoa</taxon>
        <taxon>Ecdysozoa</taxon>
        <taxon>Arthropoda</taxon>
        <taxon>Hexapoda</taxon>
        <taxon>Insecta</taxon>
        <taxon>Pterygota</taxon>
        <taxon>Neoptera</taxon>
        <taxon>Endopterygota</taxon>
        <taxon>Lepidoptera</taxon>
        <taxon>Glossata</taxon>
        <taxon>Ditrysia</taxon>
        <taxon>Bombycoidea</taxon>
        <taxon>Bombycidae</taxon>
        <taxon>Bombycinae</taxon>
        <taxon>Bombyx</taxon>
    </lineage>
</organism>
<dbReference type="OrthoDB" id="6085115at2759"/>
<evidence type="ECO:0000313" key="5">
    <source>
        <dbReference type="Proteomes" id="UP000504629"/>
    </source>
</evidence>
<dbReference type="GO" id="GO:0050808">
    <property type="term" value="P:synapse organization"/>
    <property type="evidence" value="ECO:0007669"/>
    <property type="project" value="TreeGrafter"/>
</dbReference>
<feature type="compositionally biased region" description="Acidic residues" evidence="2">
    <location>
        <begin position="33"/>
        <end position="55"/>
    </location>
</feature>
<dbReference type="PANTHER" id="PTHR45080:SF33">
    <property type="entry name" value="IG-LIKE DOMAIN-CONTAINING PROTEIN"/>
    <property type="match status" value="1"/>
</dbReference>
<evidence type="ECO:0000256" key="1">
    <source>
        <dbReference type="ARBA" id="ARBA00023319"/>
    </source>
</evidence>
<feature type="region of interest" description="Disordered" evidence="2">
    <location>
        <begin position="31"/>
        <end position="65"/>
    </location>
</feature>
<dbReference type="Gene3D" id="2.60.40.10">
    <property type="entry name" value="Immunoglobulins"/>
    <property type="match status" value="3"/>
</dbReference>
<dbReference type="KEGG" id="bman:114247866"/>
<dbReference type="InterPro" id="IPR007110">
    <property type="entry name" value="Ig-like_dom"/>
</dbReference>
<dbReference type="PROSITE" id="PS50835">
    <property type="entry name" value="IG_LIKE"/>
    <property type="match status" value="3"/>
</dbReference>
<feature type="chain" id="PRO_5026694114" evidence="3">
    <location>
        <begin position="24"/>
        <end position="485"/>
    </location>
</feature>
<dbReference type="GeneID" id="114247866"/>
<evidence type="ECO:0000313" key="6">
    <source>
        <dbReference type="RefSeq" id="XP_028036745.1"/>
    </source>
</evidence>
<protein>
    <submittedName>
        <fullName evidence="6">Limbic system-associated membrane protein-like</fullName>
    </submittedName>
</protein>
<evidence type="ECO:0000256" key="3">
    <source>
        <dbReference type="SAM" id="SignalP"/>
    </source>
</evidence>
<sequence length="485" mass="54082">MEVRRLAMFIMFLELAAMSQCSAHAMHRRQAEDEVNFEDPQADEGFDEFGGEETQNDTGDSPAAQRVEPASISTLPTTYKIEAGKSARLECNVQPDSAVVQWWRNDELYFMGNAKLKYGLTKISIVPNSKDLLIKDVSATDAGVYRCEIVQDTPVSINHTLEVLQAPVIENLTATNGGYVVEGSNLLLTCNVHATPAPQIMWSREVANVNERLRENDGEFTGNSLYIKNVKREESGKYYCYVLNALGHTQAEIDVHVVGKPRVHVHKTRVNSAINIEAVLQCTAHEEPDLHMRWYKDGKLIEDISTQYTISTNGHHSNLTATPLTSVDFGTFTCEAENLHGKHNRSIELVQSPVVEDVLADGPKVSWTVQSHQPLEELELQLKPLNAAGSSWIRYNVPLPKPNGHRYEIVHRIENDVKAGKYEVMVKARNTHSWGSAPEPVTVDVEESSIRSASVFGGNLSNGNSNRFTSSILSSFVMYLLVRMF</sequence>
<proteinExistence type="predicted"/>
<dbReference type="SMART" id="SM00409">
    <property type="entry name" value="IG"/>
    <property type="match status" value="3"/>
</dbReference>
<feature type="domain" description="Ig-like" evidence="4">
    <location>
        <begin position="167"/>
        <end position="256"/>
    </location>
</feature>
<dbReference type="Pfam" id="PF00047">
    <property type="entry name" value="ig"/>
    <property type="match status" value="1"/>
</dbReference>
<reference evidence="6" key="1">
    <citation type="submission" date="2025-08" db="UniProtKB">
        <authorList>
            <consortium name="RefSeq"/>
        </authorList>
    </citation>
    <scope>IDENTIFICATION</scope>
    <source>
        <tissue evidence="6">Silk gland</tissue>
    </source>
</reference>
<keyword evidence="1" id="KW-0393">Immunoglobulin domain</keyword>
<evidence type="ECO:0000259" key="4">
    <source>
        <dbReference type="PROSITE" id="PS50835"/>
    </source>
</evidence>
<keyword evidence="3" id="KW-0732">Signal</keyword>
<dbReference type="CDD" id="cd00096">
    <property type="entry name" value="Ig"/>
    <property type="match status" value="3"/>
</dbReference>
<dbReference type="InterPro" id="IPR036179">
    <property type="entry name" value="Ig-like_dom_sf"/>
</dbReference>
<dbReference type="InterPro" id="IPR003598">
    <property type="entry name" value="Ig_sub2"/>
</dbReference>
<dbReference type="GO" id="GO:0030424">
    <property type="term" value="C:axon"/>
    <property type="evidence" value="ECO:0007669"/>
    <property type="project" value="TreeGrafter"/>
</dbReference>